<dbReference type="SMART" id="SM00260">
    <property type="entry name" value="CheW"/>
    <property type="match status" value="1"/>
</dbReference>
<organism evidence="5 6">
    <name type="scientific">Catenovulum adriaticum</name>
    <dbReference type="NCBI Taxonomy" id="2984846"/>
    <lineage>
        <taxon>Bacteria</taxon>
        <taxon>Pseudomonadati</taxon>
        <taxon>Pseudomonadota</taxon>
        <taxon>Gammaproteobacteria</taxon>
        <taxon>Alteromonadales</taxon>
        <taxon>Alteromonadaceae</taxon>
        <taxon>Catenovulum</taxon>
    </lineage>
</organism>
<evidence type="ECO:0000313" key="6">
    <source>
        <dbReference type="Proteomes" id="UP001163726"/>
    </source>
</evidence>
<proteinExistence type="predicted"/>
<dbReference type="Proteomes" id="UP001163726">
    <property type="component" value="Chromosome"/>
</dbReference>
<dbReference type="PANTHER" id="PTHR22617">
    <property type="entry name" value="CHEMOTAXIS SENSOR HISTIDINE KINASE-RELATED"/>
    <property type="match status" value="1"/>
</dbReference>
<evidence type="ECO:0000313" key="5">
    <source>
        <dbReference type="EMBL" id="WAJ69939.1"/>
    </source>
</evidence>
<dbReference type="InterPro" id="IPR036061">
    <property type="entry name" value="CheW-like_dom_sf"/>
</dbReference>
<dbReference type="SUPFAM" id="SSF50341">
    <property type="entry name" value="CheW-like"/>
    <property type="match status" value="1"/>
</dbReference>
<keyword evidence="3" id="KW-0963">Cytoplasm</keyword>
<reference evidence="5" key="1">
    <citation type="submission" date="2022-10" db="EMBL/GenBank/DDBJ databases">
        <title>Catenovulum adriacola sp. nov. isolated in the Harbour of Susak.</title>
        <authorList>
            <person name="Schoch T."/>
            <person name="Reich S.J."/>
            <person name="Stoeferle S."/>
            <person name="Flaiz M."/>
            <person name="Kazda M."/>
            <person name="Riedel C.U."/>
            <person name="Duerre P."/>
        </authorList>
    </citation>
    <scope>NUCLEOTIDE SEQUENCE</scope>
    <source>
        <strain evidence="5">TS8</strain>
    </source>
</reference>
<gene>
    <name evidence="5" type="ORF">OLW01_12425</name>
</gene>
<evidence type="ECO:0000256" key="1">
    <source>
        <dbReference type="ARBA" id="ARBA00004496"/>
    </source>
</evidence>
<dbReference type="Gene3D" id="2.30.30.40">
    <property type="entry name" value="SH3 Domains"/>
    <property type="match status" value="1"/>
</dbReference>
<dbReference type="Gene3D" id="2.40.50.180">
    <property type="entry name" value="CheA-289, Domain 4"/>
    <property type="match status" value="1"/>
</dbReference>
<dbReference type="Pfam" id="PF01584">
    <property type="entry name" value="CheW"/>
    <property type="match status" value="1"/>
</dbReference>
<dbReference type="PANTHER" id="PTHR22617:SF45">
    <property type="entry name" value="CHEMOTAXIS PROTEIN CHEW"/>
    <property type="match status" value="1"/>
</dbReference>
<name>A0ABY7AKD3_9ALTE</name>
<comment type="subcellular location">
    <subcellularLocation>
        <location evidence="1">Cytoplasm</location>
    </subcellularLocation>
</comment>
<dbReference type="InterPro" id="IPR039315">
    <property type="entry name" value="CheW"/>
</dbReference>
<evidence type="ECO:0000259" key="4">
    <source>
        <dbReference type="PROSITE" id="PS50851"/>
    </source>
</evidence>
<evidence type="ECO:0000256" key="3">
    <source>
        <dbReference type="ARBA" id="ARBA00022490"/>
    </source>
</evidence>
<sequence length="161" mass="17870">MNLESLNAQLTDSQDLIDNADVAQYLTFLMDGEEYGIDILKVQEIRGWQSTTPIPNSPSYVKGVINLRGTIVPLLDLRQKFNLPKVDYSAVTVVIVLAIEQDGVDKIIGIVVDAVSDVYGVERSHIKYSPSLDENLNRQYIVGLAEVNAKTLIILNLNQLL</sequence>
<dbReference type="InterPro" id="IPR002545">
    <property type="entry name" value="CheW-lke_dom"/>
</dbReference>
<dbReference type="RefSeq" id="WP_268074238.1">
    <property type="nucleotide sequence ID" value="NZ_CP109965.1"/>
</dbReference>
<dbReference type="EMBL" id="CP109965">
    <property type="protein sequence ID" value="WAJ69939.1"/>
    <property type="molecule type" value="Genomic_DNA"/>
</dbReference>
<evidence type="ECO:0000256" key="2">
    <source>
        <dbReference type="ARBA" id="ARBA00021483"/>
    </source>
</evidence>
<dbReference type="PROSITE" id="PS50851">
    <property type="entry name" value="CHEW"/>
    <property type="match status" value="1"/>
</dbReference>
<protein>
    <recommendedName>
        <fullName evidence="2">Chemotaxis protein CheW</fullName>
    </recommendedName>
</protein>
<keyword evidence="6" id="KW-1185">Reference proteome</keyword>
<accession>A0ABY7AKD3</accession>
<feature type="domain" description="CheW-like" evidence="4">
    <location>
        <begin position="22"/>
        <end position="161"/>
    </location>
</feature>